<dbReference type="AlphaFoldDB" id="A0A9W9DTA9"/>
<feature type="region of interest" description="Disordered" evidence="1">
    <location>
        <begin position="344"/>
        <end position="380"/>
    </location>
</feature>
<name>A0A9W9DTA9_9AGAR</name>
<sequence>MSNSDIQLETGSDRGWETKKGEEVLQSVAESHVLAFSLQRSRERWLTSVLPKFSSKVKKGFKAGSDTSSPPPHSLYLRGKCEVQIGPHIFPNTTFYEAIYLPTYHSNQGLNSTSYASTTPSALEPTMATPALIDQINAAAATNPILASLLQLANAGQATPDQLHMLSVTIRSLAANPLPASQYSSLNAQNSSALSATPESNKEFDLVIEFEASSNRFIFPRGTTVCERVSGSEDIVVTSYTQLQNGSSMQKITEESQGQSSSKYRMLRLSLHGASESLWDSLNRWAGGEDIMNANRKTLNKLKGKQPRKTYLAYRLPEGLLLDHIKAAVSAPYPMKALKPPASLLKSRRIRKPVTKTPQELERSSLDTQTNAKPPRRKRSAAELNAALDLAAAITGAGSVANYSPTQSSHSSALPTPSALTAASTHAAPPPPKKRKQRTTSKSEYQSQPAATEIKCRSCQATDVPLMLGGRFCRPCVEAGRGIADIPQLPNYTRAPQASAYTPKYILPPLPLPPMATHHFTLMDPTSRYPSATISGPRPDVVASYALNNIHSGTLATPNLTTMTNIPTNQSTPPNVEN</sequence>
<reference evidence="2" key="1">
    <citation type="submission" date="2022-08" db="EMBL/GenBank/DDBJ databases">
        <authorList>
            <consortium name="DOE Joint Genome Institute"/>
            <person name="Min B."/>
            <person name="Riley R."/>
            <person name="Sierra-Patev S."/>
            <person name="Naranjo-Ortiz M."/>
            <person name="Looney B."/>
            <person name="Konkel Z."/>
            <person name="Slot J.C."/>
            <person name="Sakamoto Y."/>
            <person name="Steenwyk J.L."/>
            <person name="Rokas A."/>
            <person name="Carro J."/>
            <person name="Camarero S."/>
            <person name="Ferreira P."/>
            <person name="Molpeceres G."/>
            <person name="Ruiz-Duenas F.J."/>
            <person name="Serrano A."/>
            <person name="Henrissat B."/>
            <person name="Drula E."/>
            <person name="Hughes K.W."/>
            <person name="Mata J.L."/>
            <person name="Ishikawa N.K."/>
            <person name="Vargas-Isla R."/>
            <person name="Ushijima S."/>
            <person name="Smith C.A."/>
            <person name="Ahrendt S."/>
            <person name="Andreopoulos W."/>
            <person name="He G."/>
            <person name="Labutti K."/>
            <person name="Lipzen A."/>
            <person name="Ng V."/>
            <person name="Sandor L."/>
            <person name="Barry K."/>
            <person name="Martinez A.T."/>
            <person name="Xiao Y."/>
            <person name="Gibbons J.G."/>
            <person name="Terashima K."/>
            <person name="Hibbett D.S."/>
            <person name="Grigoriev I.V."/>
        </authorList>
    </citation>
    <scope>NUCLEOTIDE SEQUENCE</scope>
    <source>
        <strain evidence="2">Sp2 HRB7682 ss15</strain>
    </source>
</reference>
<protein>
    <submittedName>
        <fullName evidence="2">Uncharacterized protein</fullName>
    </submittedName>
</protein>
<reference evidence="2" key="2">
    <citation type="journal article" date="2023" name="Proc. Natl. Acad. Sci. U.S.A.">
        <title>A global phylogenomic analysis of the shiitake genus Lentinula.</title>
        <authorList>
            <person name="Sierra-Patev S."/>
            <person name="Min B."/>
            <person name="Naranjo-Ortiz M."/>
            <person name="Looney B."/>
            <person name="Konkel Z."/>
            <person name="Slot J.C."/>
            <person name="Sakamoto Y."/>
            <person name="Steenwyk J.L."/>
            <person name="Rokas A."/>
            <person name="Carro J."/>
            <person name="Camarero S."/>
            <person name="Ferreira P."/>
            <person name="Molpeceres G."/>
            <person name="Ruiz-Duenas F.J."/>
            <person name="Serrano A."/>
            <person name="Henrissat B."/>
            <person name="Drula E."/>
            <person name="Hughes K.W."/>
            <person name="Mata J.L."/>
            <person name="Ishikawa N.K."/>
            <person name="Vargas-Isla R."/>
            <person name="Ushijima S."/>
            <person name="Smith C.A."/>
            <person name="Donoghue J."/>
            <person name="Ahrendt S."/>
            <person name="Andreopoulos W."/>
            <person name="He G."/>
            <person name="LaButti K."/>
            <person name="Lipzen A."/>
            <person name="Ng V."/>
            <person name="Riley R."/>
            <person name="Sandor L."/>
            <person name="Barry K."/>
            <person name="Martinez A.T."/>
            <person name="Xiao Y."/>
            <person name="Gibbons J.G."/>
            <person name="Terashima K."/>
            <person name="Grigoriev I.V."/>
            <person name="Hibbett D."/>
        </authorList>
    </citation>
    <scope>NUCLEOTIDE SEQUENCE</scope>
    <source>
        <strain evidence="2">Sp2 HRB7682 ss15</strain>
    </source>
</reference>
<dbReference type="EMBL" id="JANVFS010000011">
    <property type="protein sequence ID" value="KAJ4484964.1"/>
    <property type="molecule type" value="Genomic_DNA"/>
</dbReference>
<organism evidence="2 3">
    <name type="scientific">Lentinula lateritia</name>
    <dbReference type="NCBI Taxonomy" id="40482"/>
    <lineage>
        <taxon>Eukaryota</taxon>
        <taxon>Fungi</taxon>
        <taxon>Dikarya</taxon>
        <taxon>Basidiomycota</taxon>
        <taxon>Agaricomycotina</taxon>
        <taxon>Agaricomycetes</taxon>
        <taxon>Agaricomycetidae</taxon>
        <taxon>Agaricales</taxon>
        <taxon>Marasmiineae</taxon>
        <taxon>Omphalotaceae</taxon>
        <taxon>Lentinula</taxon>
    </lineage>
</organism>
<evidence type="ECO:0000256" key="1">
    <source>
        <dbReference type="SAM" id="MobiDB-lite"/>
    </source>
</evidence>
<evidence type="ECO:0000313" key="2">
    <source>
        <dbReference type="EMBL" id="KAJ4484964.1"/>
    </source>
</evidence>
<gene>
    <name evidence="2" type="ORF">C8J55DRAFT_509378</name>
</gene>
<feature type="region of interest" description="Disordered" evidence="1">
    <location>
        <begin position="402"/>
        <end position="452"/>
    </location>
</feature>
<dbReference type="Proteomes" id="UP001150238">
    <property type="component" value="Unassembled WGS sequence"/>
</dbReference>
<evidence type="ECO:0000313" key="3">
    <source>
        <dbReference type="Proteomes" id="UP001150238"/>
    </source>
</evidence>
<proteinExistence type="predicted"/>
<feature type="compositionally biased region" description="Low complexity" evidence="1">
    <location>
        <begin position="411"/>
        <end position="427"/>
    </location>
</feature>
<accession>A0A9W9DTA9</accession>
<comment type="caution">
    <text evidence="2">The sequence shown here is derived from an EMBL/GenBank/DDBJ whole genome shotgun (WGS) entry which is preliminary data.</text>
</comment>